<dbReference type="SUPFAM" id="SSF53474">
    <property type="entry name" value="alpha/beta-Hydrolases"/>
    <property type="match status" value="1"/>
</dbReference>
<dbReference type="InterPro" id="IPR029058">
    <property type="entry name" value="AB_hydrolase_fold"/>
</dbReference>
<dbReference type="EMBL" id="BAND01000031">
    <property type="protein sequence ID" value="GAJ28568.1"/>
    <property type="molecule type" value="Genomic_DNA"/>
</dbReference>
<dbReference type="InterPro" id="IPR005152">
    <property type="entry name" value="Lipase_secreted"/>
</dbReference>
<evidence type="ECO:0000313" key="2">
    <source>
        <dbReference type="EMBL" id="GAJ28568.1"/>
    </source>
</evidence>
<name>A0A023D317_ACIMT</name>
<evidence type="ECO:0000256" key="1">
    <source>
        <dbReference type="SAM" id="SignalP"/>
    </source>
</evidence>
<dbReference type="PIRSF" id="PIRSF029171">
    <property type="entry name" value="Esterase_LipA"/>
    <property type="match status" value="1"/>
</dbReference>
<evidence type="ECO:0000313" key="3">
    <source>
        <dbReference type="Proteomes" id="UP000019760"/>
    </source>
</evidence>
<keyword evidence="3" id="KW-1185">Reference proteome</keyword>
<dbReference type="Pfam" id="PF03583">
    <property type="entry name" value="LIP"/>
    <property type="match status" value="1"/>
</dbReference>
<accession>A0A023D317</accession>
<dbReference type="GO" id="GO:0004806">
    <property type="term" value="F:triacylglycerol lipase activity"/>
    <property type="evidence" value="ECO:0007669"/>
    <property type="project" value="InterPro"/>
</dbReference>
<dbReference type="AlphaFoldDB" id="A0A023D317"/>
<dbReference type="PANTHER" id="PTHR34853:SF1">
    <property type="entry name" value="LIPASE 5"/>
    <property type="match status" value="1"/>
</dbReference>
<dbReference type="Proteomes" id="UP000019760">
    <property type="component" value="Unassembled WGS sequence"/>
</dbReference>
<dbReference type="PANTHER" id="PTHR34853">
    <property type="match status" value="1"/>
</dbReference>
<organism evidence="2 3">
    <name type="scientific">Acidomonas methanolica NBRC 104435</name>
    <dbReference type="NCBI Taxonomy" id="1231351"/>
    <lineage>
        <taxon>Bacteria</taxon>
        <taxon>Pseudomonadati</taxon>
        <taxon>Pseudomonadota</taxon>
        <taxon>Alphaproteobacteria</taxon>
        <taxon>Acetobacterales</taxon>
        <taxon>Acetobacteraceae</taxon>
        <taxon>Acidomonas</taxon>
    </lineage>
</organism>
<dbReference type="OrthoDB" id="9955at2"/>
<feature type="chain" id="PRO_5030001315" description="Secretory lipase" evidence="1">
    <location>
        <begin position="21"/>
        <end position="404"/>
    </location>
</feature>
<dbReference type="PROSITE" id="PS51257">
    <property type="entry name" value="PROKAR_LIPOPROTEIN"/>
    <property type="match status" value="1"/>
</dbReference>
<evidence type="ECO:0008006" key="4">
    <source>
        <dbReference type="Google" id="ProtNLM"/>
    </source>
</evidence>
<dbReference type="Gene3D" id="3.40.50.1820">
    <property type="entry name" value="alpha/beta hydrolase"/>
    <property type="match status" value="2"/>
</dbReference>
<reference evidence="2 3" key="2">
    <citation type="journal article" date="2014" name="FEMS Microbiol. Lett.">
        <title>Draft genomic DNA sequence of the facultatively methylotrophic bacterium Acidomonas methanolica type strain MB58.</title>
        <authorList>
            <person name="Higashiura N."/>
            <person name="Hadano H."/>
            <person name="Hirakawa H."/>
            <person name="Matsutani M."/>
            <person name="Takabe S."/>
            <person name="Matsushita K."/>
            <person name="Azuma Y."/>
        </authorList>
    </citation>
    <scope>NUCLEOTIDE SEQUENCE [LARGE SCALE GENOMIC DNA]</scope>
    <source>
        <strain evidence="2 3">MB58</strain>
    </source>
</reference>
<dbReference type="RefSeq" id="WP_042057328.1">
    <property type="nucleotide sequence ID" value="NZ_BAND01000031.1"/>
</dbReference>
<dbReference type="GO" id="GO:0016042">
    <property type="term" value="P:lipid catabolic process"/>
    <property type="evidence" value="ECO:0007669"/>
    <property type="project" value="InterPro"/>
</dbReference>
<proteinExistence type="predicted"/>
<comment type="caution">
    <text evidence="2">The sequence shown here is derived from an EMBL/GenBank/DDBJ whole genome shotgun (WGS) entry which is preliminary data.</text>
</comment>
<keyword evidence="1" id="KW-0732">Signal</keyword>
<reference evidence="3" key="1">
    <citation type="journal article" date="2014" name="FEMS Microbiol. Lett.">
        <title>Draft Genomic DNA Sequence of the Facultatively Methylotrophic Bacterium Acidomonas methanolica type strain MB58.</title>
        <authorList>
            <person name="Higashiura N."/>
            <person name="Hadano H."/>
            <person name="Hirakawa H."/>
            <person name="Matsutani M."/>
            <person name="Takabe S."/>
            <person name="Matsushita K."/>
            <person name="Azuma Y."/>
        </authorList>
    </citation>
    <scope>NUCLEOTIDE SEQUENCE [LARGE SCALE GENOMIC DNA]</scope>
    <source>
        <strain evidence="3">MB58</strain>
    </source>
</reference>
<gene>
    <name evidence="2" type="ORF">Amme_031_030</name>
</gene>
<protein>
    <recommendedName>
        <fullName evidence="4">Secretory lipase</fullName>
    </recommendedName>
</protein>
<feature type="signal peptide" evidence="1">
    <location>
        <begin position="1"/>
        <end position="20"/>
    </location>
</feature>
<sequence>MKTLTVALSSAALLLLAGCADDSGAEKTASTVPPAQAPGQLVSSTPLDPALSVPDASKALSISYLATNGVTGSGLVQVTGEVLYPDGPAPAGGWPVVAWAHGTVGIADQCAPSRNPHSARDKEYLDAWLKRGFAVVATDYQGLGGEGPHPYLNARAEAYSVLDSVRAALSGLPDLRNTVMIVGQSQGGGAAFAAAAYAPLYAPKLDIRGTVATGIPYITPQIAKTLFASGRKEGRHKGDGQGDSSWVIAYMLLMGAGQASIDPTFDPKLAYTPKAMNAFHAASTECLAPLHDIIKADGLTQKNAFTPALPKVLAPVIRAMAYPTLKLSAPLFVGTGTADTDVAPLSQLALVKDACAAGTLVQAHLYKGKDHSETVLASLPASAAFTDAVMNGRPVTPDCTPRPQ</sequence>